<dbReference type="GO" id="GO:0005886">
    <property type="term" value="C:plasma membrane"/>
    <property type="evidence" value="ECO:0007669"/>
    <property type="project" value="UniProtKB-SubCell"/>
</dbReference>
<gene>
    <name evidence="13" type="ordered locus">Plav_0627</name>
</gene>
<evidence type="ECO:0000256" key="6">
    <source>
        <dbReference type="ARBA" id="ARBA00022840"/>
    </source>
</evidence>
<dbReference type="Pfam" id="PF00005">
    <property type="entry name" value="ABC_tran"/>
    <property type="match status" value="1"/>
</dbReference>
<dbReference type="CDD" id="cd18552">
    <property type="entry name" value="ABC_6TM_MsbA_like"/>
    <property type="match status" value="1"/>
</dbReference>
<feature type="compositionally biased region" description="Basic and acidic residues" evidence="9">
    <location>
        <begin position="1"/>
        <end position="10"/>
    </location>
</feature>
<evidence type="ECO:0000256" key="2">
    <source>
        <dbReference type="ARBA" id="ARBA00005417"/>
    </source>
</evidence>
<evidence type="ECO:0000259" key="12">
    <source>
        <dbReference type="PROSITE" id="PS50929"/>
    </source>
</evidence>
<dbReference type="GO" id="GO:0090374">
    <property type="term" value="P:oligopeptide export from mitochondrion"/>
    <property type="evidence" value="ECO:0007669"/>
    <property type="project" value="TreeGrafter"/>
</dbReference>
<dbReference type="PROSITE" id="PS50929">
    <property type="entry name" value="ABC_TM1F"/>
    <property type="match status" value="1"/>
</dbReference>
<comment type="similarity">
    <text evidence="2">Belongs to the ABC transporter superfamily.</text>
</comment>
<dbReference type="GO" id="GO:0015421">
    <property type="term" value="F:ABC-type oligopeptide transporter activity"/>
    <property type="evidence" value="ECO:0007669"/>
    <property type="project" value="TreeGrafter"/>
</dbReference>
<dbReference type="SUPFAM" id="SSF52540">
    <property type="entry name" value="P-loop containing nucleoside triphosphate hydrolases"/>
    <property type="match status" value="1"/>
</dbReference>
<dbReference type="eggNOG" id="COG1132">
    <property type="taxonomic scope" value="Bacteria"/>
</dbReference>
<dbReference type="STRING" id="402881.Plav_0627"/>
<dbReference type="SMART" id="SM00382">
    <property type="entry name" value="AAA"/>
    <property type="match status" value="1"/>
</dbReference>
<dbReference type="HOGENOM" id="CLU_000604_84_3_5"/>
<dbReference type="InterPro" id="IPR003439">
    <property type="entry name" value="ABC_transporter-like_ATP-bd"/>
</dbReference>
<comment type="subcellular location">
    <subcellularLocation>
        <location evidence="1">Cell membrane</location>
        <topology evidence="1">Multi-pass membrane protein</topology>
    </subcellularLocation>
</comment>
<evidence type="ECO:0000259" key="11">
    <source>
        <dbReference type="PROSITE" id="PS50893"/>
    </source>
</evidence>
<keyword evidence="8 10" id="KW-0472">Membrane</keyword>
<dbReference type="GO" id="GO:0005524">
    <property type="term" value="F:ATP binding"/>
    <property type="evidence" value="ECO:0007669"/>
    <property type="project" value="UniProtKB-KW"/>
</dbReference>
<evidence type="ECO:0000256" key="10">
    <source>
        <dbReference type="SAM" id="Phobius"/>
    </source>
</evidence>
<dbReference type="KEGG" id="pla:Plav_0627"/>
<feature type="domain" description="ABC transporter" evidence="11">
    <location>
        <begin position="370"/>
        <end position="604"/>
    </location>
</feature>
<evidence type="ECO:0000256" key="3">
    <source>
        <dbReference type="ARBA" id="ARBA00022448"/>
    </source>
</evidence>
<evidence type="ECO:0000256" key="8">
    <source>
        <dbReference type="ARBA" id="ARBA00023136"/>
    </source>
</evidence>
<dbReference type="OrthoDB" id="9804259at2"/>
<feature type="region of interest" description="Disordered" evidence="9">
    <location>
        <begin position="1"/>
        <end position="31"/>
    </location>
</feature>
<dbReference type="PANTHER" id="PTHR43394">
    <property type="entry name" value="ATP-DEPENDENT PERMEASE MDL1, MITOCHONDRIAL"/>
    <property type="match status" value="1"/>
</dbReference>
<keyword evidence="7 10" id="KW-1133">Transmembrane helix</keyword>
<dbReference type="InterPro" id="IPR011527">
    <property type="entry name" value="ABC1_TM_dom"/>
</dbReference>
<evidence type="ECO:0000256" key="9">
    <source>
        <dbReference type="SAM" id="MobiDB-lite"/>
    </source>
</evidence>
<feature type="transmembrane region" description="Helical" evidence="10">
    <location>
        <begin position="87"/>
        <end position="110"/>
    </location>
</feature>
<dbReference type="FunFam" id="3.40.50.300:FF:000287">
    <property type="entry name" value="Multidrug ABC transporter ATP-binding protein"/>
    <property type="match status" value="1"/>
</dbReference>
<feature type="domain" description="ABC transmembrane type-1" evidence="12">
    <location>
        <begin position="55"/>
        <end position="336"/>
    </location>
</feature>
<dbReference type="InterPro" id="IPR036640">
    <property type="entry name" value="ABC1_TM_sf"/>
</dbReference>
<dbReference type="PANTHER" id="PTHR43394:SF1">
    <property type="entry name" value="ATP-BINDING CASSETTE SUB-FAMILY B MEMBER 10, MITOCHONDRIAL"/>
    <property type="match status" value="1"/>
</dbReference>
<proteinExistence type="inferred from homology"/>
<dbReference type="Pfam" id="PF00664">
    <property type="entry name" value="ABC_membrane"/>
    <property type="match status" value="1"/>
</dbReference>
<dbReference type="Gene3D" id="3.40.50.300">
    <property type="entry name" value="P-loop containing nucleotide triphosphate hydrolases"/>
    <property type="match status" value="1"/>
</dbReference>
<evidence type="ECO:0000313" key="14">
    <source>
        <dbReference type="Proteomes" id="UP000006377"/>
    </source>
</evidence>
<name>A7HQR7_PARL1</name>
<keyword evidence="5" id="KW-0547">Nucleotide-binding</keyword>
<dbReference type="PROSITE" id="PS50893">
    <property type="entry name" value="ABC_TRANSPORTER_2"/>
    <property type="match status" value="1"/>
</dbReference>
<dbReference type="InterPro" id="IPR017871">
    <property type="entry name" value="ABC_transporter-like_CS"/>
</dbReference>
<dbReference type="PROSITE" id="PS00211">
    <property type="entry name" value="ABC_TRANSPORTER_1"/>
    <property type="match status" value="1"/>
</dbReference>
<dbReference type="InterPro" id="IPR027417">
    <property type="entry name" value="P-loop_NTPase"/>
</dbReference>
<dbReference type="AlphaFoldDB" id="A7HQR7"/>
<keyword evidence="6" id="KW-0067">ATP-binding</keyword>
<dbReference type="GO" id="GO:0016887">
    <property type="term" value="F:ATP hydrolysis activity"/>
    <property type="evidence" value="ECO:0007669"/>
    <property type="project" value="InterPro"/>
</dbReference>
<reference evidence="13 14" key="1">
    <citation type="journal article" date="2011" name="Stand. Genomic Sci.">
        <title>Complete genome sequence of Parvibaculum lavamentivorans type strain (DS-1(T)).</title>
        <authorList>
            <person name="Schleheck D."/>
            <person name="Weiss M."/>
            <person name="Pitluck S."/>
            <person name="Bruce D."/>
            <person name="Land M.L."/>
            <person name="Han S."/>
            <person name="Saunders E."/>
            <person name="Tapia R."/>
            <person name="Detter C."/>
            <person name="Brettin T."/>
            <person name="Han J."/>
            <person name="Woyke T."/>
            <person name="Goodwin L."/>
            <person name="Pennacchio L."/>
            <person name="Nolan M."/>
            <person name="Cook A.M."/>
            <person name="Kjelleberg S."/>
            <person name="Thomas T."/>
        </authorList>
    </citation>
    <scope>NUCLEOTIDE SEQUENCE [LARGE SCALE GENOMIC DNA]</scope>
    <source>
        <strain evidence="14">DS-1 / DSM 13023 / NCIMB 13966</strain>
    </source>
</reference>
<keyword evidence="3" id="KW-0813">Transport</keyword>
<dbReference type="SUPFAM" id="SSF90123">
    <property type="entry name" value="ABC transporter transmembrane region"/>
    <property type="match status" value="1"/>
</dbReference>
<sequence length="627" mass="66975">MPSQKTDARPGPDSPGNRPDSVPNPLSVRPPELTTRDVLSRMAREYLKPHWRLAVTALLASVVVAGATGVLPLLIKHALDNIVGSDSWMLMLVAAGAIGATAVQAIATYISKVNMNTIGQHIVATIQQSMFARIVHADLAWVSGTHSGRFLSSFLYDATRVRDSITTSIIDLGQNFLTVLALIGAMFYLNWQLALMGTTVIPVIAVLVRQLGRRTRKAAKQGMEGSGNLTAVISEALSGIRVVKAYDQEETEIARTTRRIMEVRHHALRAMKSRAMASPVTGTLSGIGIAAVIYFGGRSVQTGLLTIGDLGGFLSAMMLAYEPLKKLANTQTLMQEGVAAAIRIFPILDIRPTIASPEGAKKLEVANSAIRFDNVHFHYGDGTPALNGIDIEVPMGHTVALVGPSGSGKSTILNLVPRFYDPTTGRVTIGGQDVREVTLGSLRAASSLVTQEPFLFDDTIKANIAYGSPDATDAEIEEAARNAAAHEFIAGLPRGYETTVGEAGFKLSGGQRQRIAIARAMLKNASILLLDEATSALDTASEMQVQSALARLMQGRTTLVIAHRLSTIKHAHNIYVIDDGRVVEQGSHEELVAQGGLYAELSRSQFIEEPVAGRAASDELPQAVAGE</sequence>
<evidence type="ECO:0000256" key="7">
    <source>
        <dbReference type="ARBA" id="ARBA00022989"/>
    </source>
</evidence>
<feature type="transmembrane region" description="Helical" evidence="10">
    <location>
        <begin position="194"/>
        <end position="212"/>
    </location>
</feature>
<accession>A7HQR7</accession>
<feature type="transmembrane region" description="Helical" evidence="10">
    <location>
        <begin position="51"/>
        <end position="75"/>
    </location>
</feature>
<protein>
    <submittedName>
        <fullName evidence="13">ABC transporter related</fullName>
    </submittedName>
</protein>
<evidence type="ECO:0000256" key="1">
    <source>
        <dbReference type="ARBA" id="ARBA00004651"/>
    </source>
</evidence>
<evidence type="ECO:0000313" key="13">
    <source>
        <dbReference type="EMBL" id="ABS62250.1"/>
    </source>
</evidence>
<dbReference type="EMBL" id="CP000774">
    <property type="protein sequence ID" value="ABS62250.1"/>
    <property type="molecule type" value="Genomic_DNA"/>
</dbReference>
<dbReference type="RefSeq" id="WP_011995541.1">
    <property type="nucleotide sequence ID" value="NC_009719.1"/>
</dbReference>
<feature type="transmembrane region" description="Helical" evidence="10">
    <location>
        <begin position="169"/>
        <end position="188"/>
    </location>
</feature>
<dbReference type="InterPro" id="IPR003593">
    <property type="entry name" value="AAA+_ATPase"/>
</dbReference>
<dbReference type="Proteomes" id="UP000006377">
    <property type="component" value="Chromosome"/>
</dbReference>
<evidence type="ECO:0000256" key="5">
    <source>
        <dbReference type="ARBA" id="ARBA00022741"/>
    </source>
</evidence>
<evidence type="ECO:0000256" key="4">
    <source>
        <dbReference type="ARBA" id="ARBA00022692"/>
    </source>
</evidence>
<dbReference type="Gene3D" id="1.20.1560.10">
    <property type="entry name" value="ABC transporter type 1, transmembrane domain"/>
    <property type="match status" value="1"/>
</dbReference>
<dbReference type="InterPro" id="IPR039421">
    <property type="entry name" value="Type_1_exporter"/>
</dbReference>
<feature type="transmembrane region" description="Helical" evidence="10">
    <location>
        <begin position="275"/>
        <end position="296"/>
    </location>
</feature>
<organism evidence="13 14">
    <name type="scientific">Parvibaculum lavamentivorans (strain DS-1 / DSM 13023 / NCIMB 13966)</name>
    <dbReference type="NCBI Taxonomy" id="402881"/>
    <lineage>
        <taxon>Bacteria</taxon>
        <taxon>Pseudomonadati</taxon>
        <taxon>Pseudomonadota</taxon>
        <taxon>Alphaproteobacteria</taxon>
        <taxon>Hyphomicrobiales</taxon>
        <taxon>Parvibaculaceae</taxon>
        <taxon>Parvibaculum</taxon>
    </lineage>
</organism>
<keyword evidence="14" id="KW-1185">Reference proteome</keyword>
<keyword evidence="4 10" id="KW-0812">Transmembrane</keyword>